<dbReference type="EMBL" id="VDCV01000011">
    <property type="protein sequence ID" value="KAB5534112.1"/>
    <property type="molecule type" value="Genomic_DNA"/>
</dbReference>
<dbReference type="InterPro" id="IPR000509">
    <property type="entry name" value="Ribosomal_eL36"/>
</dbReference>
<name>A0A5N5KUR4_9ROSI</name>
<feature type="region of interest" description="Disordered" evidence="5">
    <location>
        <begin position="136"/>
        <end position="167"/>
    </location>
</feature>
<sequence length="167" mass="19057">MINLLPNFAILSEINGKFVLGPHQCKVLDSYKPSIPFPCYWQEVISFSFCFRNLYEAMAPKQPNTGLFVGLNKGHIVTKKELAPRPSDRKGKNSKRVQFVRSLIREVAGFAPYEKRITELLKVGKDKRALKVAKRKLGTHKRAKKKREEMSNVLRKMRAAGGAEKKK</sequence>
<dbReference type="GO" id="GO:0003735">
    <property type="term" value="F:structural constituent of ribosome"/>
    <property type="evidence" value="ECO:0007669"/>
    <property type="project" value="InterPro"/>
</dbReference>
<dbReference type="GO" id="GO:1990904">
    <property type="term" value="C:ribonucleoprotein complex"/>
    <property type="evidence" value="ECO:0007669"/>
    <property type="project" value="UniProtKB-KW"/>
</dbReference>
<dbReference type="GO" id="GO:0005840">
    <property type="term" value="C:ribosome"/>
    <property type="evidence" value="ECO:0007669"/>
    <property type="project" value="UniProtKB-KW"/>
</dbReference>
<keyword evidence="7" id="KW-1185">Reference proteome</keyword>
<evidence type="ECO:0000256" key="2">
    <source>
        <dbReference type="ARBA" id="ARBA00022980"/>
    </source>
</evidence>
<protein>
    <recommendedName>
        <fullName evidence="4">60S ribosomal protein L36</fullName>
    </recommendedName>
</protein>
<dbReference type="InterPro" id="IPR038097">
    <property type="entry name" value="Ribosomal_eL36_sf"/>
</dbReference>
<comment type="caution">
    <text evidence="6">The sequence shown here is derived from an EMBL/GenBank/DDBJ whole genome shotgun (WGS) entry which is preliminary data.</text>
</comment>
<keyword evidence="3 4" id="KW-0687">Ribonucleoprotein</keyword>
<evidence type="ECO:0000256" key="3">
    <source>
        <dbReference type="ARBA" id="ARBA00023274"/>
    </source>
</evidence>
<proteinExistence type="inferred from homology"/>
<keyword evidence="2 4" id="KW-0689">Ribosomal protein</keyword>
<dbReference type="FunFam" id="1.10.10.1760:FF:000001">
    <property type="entry name" value="60S ribosomal protein L36"/>
    <property type="match status" value="1"/>
</dbReference>
<dbReference type="Proteomes" id="UP000326939">
    <property type="component" value="Chromosome 11"/>
</dbReference>
<feature type="compositionally biased region" description="Basic residues" evidence="5">
    <location>
        <begin position="136"/>
        <end position="145"/>
    </location>
</feature>
<accession>A0A5N5KUR4</accession>
<evidence type="ECO:0000256" key="1">
    <source>
        <dbReference type="ARBA" id="ARBA00006509"/>
    </source>
</evidence>
<dbReference type="Pfam" id="PF01158">
    <property type="entry name" value="Ribosomal_L36e"/>
    <property type="match status" value="1"/>
</dbReference>
<dbReference type="Gene3D" id="1.10.10.1760">
    <property type="entry name" value="60S ribosomal protein L36"/>
    <property type="match status" value="1"/>
</dbReference>
<dbReference type="PANTHER" id="PTHR10114">
    <property type="entry name" value="60S RIBOSOMAL PROTEIN L36"/>
    <property type="match status" value="1"/>
</dbReference>
<comment type="similarity">
    <text evidence="1 4">Belongs to the eukaryotic ribosomal protein eL36 family.</text>
</comment>
<reference evidence="7" key="1">
    <citation type="journal article" date="2019" name="Gigascience">
        <title>De novo genome assembly of the endangered Acer yangbiense, a plant species with extremely small populations endemic to Yunnan Province, China.</title>
        <authorList>
            <person name="Yang J."/>
            <person name="Wariss H.M."/>
            <person name="Tao L."/>
            <person name="Zhang R."/>
            <person name="Yun Q."/>
            <person name="Hollingsworth P."/>
            <person name="Dao Z."/>
            <person name="Luo G."/>
            <person name="Guo H."/>
            <person name="Ma Y."/>
            <person name="Sun W."/>
        </authorList>
    </citation>
    <scope>NUCLEOTIDE SEQUENCE [LARGE SCALE GENOMIC DNA]</scope>
    <source>
        <strain evidence="7">cv. br00</strain>
    </source>
</reference>
<organism evidence="6 7">
    <name type="scientific">Salix brachista</name>
    <dbReference type="NCBI Taxonomy" id="2182728"/>
    <lineage>
        <taxon>Eukaryota</taxon>
        <taxon>Viridiplantae</taxon>
        <taxon>Streptophyta</taxon>
        <taxon>Embryophyta</taxon>
        <taxon>Tracheophyta</taxon>
        <taxon>Spermatophyta</taxon>
        <taxon>Magnoliopsida</taxon>
        <taxon>eudicotyledons</taxon>
        <taxon>Gunneridae</taxon>
        <taxon>Pentapetalae</taxon>
        <taxon>rosids</taxon>
        <taxon>fabids</taxon>
        <taxon>Malpighiales</taxon>
        <taxon>Salicaceae</taxon>
        <taxon>Saliceae</taxon>
        <taxon>Salix</taxon>
    </lineage>
</organism>
<evidence type="ECO:0000256" key="4">
    <source>
        <dbReference type="RuleBase" id="RU000665"/>
    </source>
</evidence>
<evidence type="ECO:0000256" key="5">
    <source>
        <dbReference type="SAM" id="MobiDB-lite"/>
    </source>
</evidence>
<dbReference type="PROSITE" id="PS01190">
    <property type="entry name" value="RIBOSOMAL_L36E"/>
    <property type="match status" value="1"/>
</dbReference>
<dbReference type="AlphaFoldDB" id="A0A5N5KUR4"/>
<dbReference type="GO" id="GO:0006412">
    <property type="term" value="P:translation"/>
    <property type="evidence" value="ECO:0007669"/>
    <property type="project" value="InterPro"/>
</dbReference>
<evidence type="ECO:0000313" key="6">
    <source>
        <dbReference type="EMBL" id="KAB5534112.1"/>
    </source>
</evidence>
<gene>
    <name evidence="6" type="ORF">DKX38_017198</name>
</gene>
<evidence type="ECO:0000313" key="7">
    <source>
        <dbReference type="Proteomes" id="UP000326939"/>
    </source>
</evidence>